<evidence type="ECO:0008006" key="3">
    <source>
        <dbReference type="Google" id="ProtNLM"/>
    </source>
</evidence>
<accession>A0A8D5FJX3</accession>
<name>A0A8D5FJX3_9BACT</name>
<reference evidence="1" key="1">
    <citation type="submission" date="2020-09" db="EMBL/GenBank/DDBJ databases">
        <title>Desulfogranum mesoprofundum gen. nov., sp. nov., a novel mesophilic, sulfate-reducing chemolithoautotroph isolated from a deep-sea hydrothermal vent chimney in the Suiyo Seamount.</title>
        <authorList>
            <person name="Hashimoto Y."/>
            <person name="Nakagawa S."/>
        </authorList>
    </citation>
    <scope>NUCLEOTIDE SEQUENCE</scope>
    <source>
        <strain evidence="1">KT2</strain>
    </source>
</reference>
<organism evidence="1 2">
    <name type="scientific">Desulfomarina profundi</name>
    <dbReference type="NCBI Taxonomy" id="2772557"/>
    <lineage>
        <taxon>Bacteria</taxon>
        <taxon>Pseudomonadati</taxon>
        <taxon>Thermodesulfobacteriota</taxon>
        <taxon>Desulfobulbia</taxon>
        <taxon>Desulfobulbales</taxon>
        <taxon>Desulfobulbaceae</taxon>
        <taxon>Desulfomarina</taxon>
    </lineage>
</organism>
<dbReference type="InterPro" id="IPR005358">
    <property type="entry name" value="Puta_zinc/iron-chelating_dom"/>
</dbReference>
<evidence type="ECO:0000313" key="1">
    <source>
        <dbReference type="EMBL" id="BCL62215.1"/>
    </source>
</evidence>
<dbReference type="Pfam" id="PF03692">
    <property type="entry name" value="CxxCxxCC"/>
    <property type="match status" value="1"/>
</dbReference>
<dbReference type="AlphaFoldDB" id="A0A8D5FJX3"/>
<evidence type="ECO:0000313" key="2">
    <source>
        <dbReference type="Proteomes" id="UP000826725"/>
    </source>
</evidence>
<keyword evidence="2" id="KW-1185">Reference proteome</keyword>
<proteinExistence type="predicted"/>
<dbReference type="Proteomes" id="UP000826725">
    <property type="component" value="Chromosome"/>
</dbReference>
<sequence length="95" mass="10916">MAYIKKMGGHVGVDATLKELREKPLAQLIEENKEKGRVYMIHPDDKGCVFLEQRNDLYFCKIYHYRPLSCQGFRCNLADESFLTLFGDNAISLLG</sequence>
<dbReference type="EMBL" id="AP024086">
    <property type="protein sequence ID" value="BCL62215.1"/>
    <property type="molecule type" value="Genomic_DNA"/>
</dbReference>
<protein>
    <recommendedName>
        <fullName evidence="3">YkgJ family cysteine cluster protein</fullName>
    </recommendedName>
</protein>
<dbReference type="KEGG" id="dbk:DGMP_29080"/>
<gene>
    <name evidence="1" type="ORF">DGMP_29080</name>
</gene>